<comment type="caution">
    <text evidence="2">The sequence shown here is derived from an EMBL/GenBank/DDBJ whole genome shotgun (WGS) entry which is preliminary data.</text>
</comment>
<dbReference type="EMBL" id="JAFMPY010000062">
    <property type="protein sequence ID" value="MBO0906593.1"/>
    <property type="molecule type" value="Genomic_DNA"/>
</dbReference>
<gene>
    <name evidence="2" type="ORF">J1C47_23395</name>
</gene>
<organism evidence="2 3">
    <name type="scientific">Jiella sonneratiae</name>
    <dbReference type="NCBI Taxonomy" id="2816856"/>
    <lineage>
        <taxon>Bacteria</taxon>
        <taxon>Pseudomonadati</taxon>
        <taxon>Pseudomonadota</taxon>
        <taxon>Alphaproteobacteria</taxon>
        <taxon>Hyphomicrobiales</taxon>
        <taxon>Aurantimonadaceae</taxon>
        <taxon>Jiella</taxon>
    </lineage>
</organism>
<dbReference type="Proteomes" id="UP000664288">
    <property type="component" value="Unassembled WGS sequence"/>
</dbReference>
<evidence type="ECO:0000259" key="1">
    <source>
        <dbReference type="Pfam" id="PF08885"/>
    </source>
</evidence>
<evidence type="ECO:0000313" key="2">
    <source>
        <dbReference type="EMBL" id="MBO0906593.1"/>
    </source>
</evidence>
<evidence type="ECO:0000313" key="3">
    <source>
        <dbReference type="Proteomes" id="UP000664288"/>
    </source>
</evidence>
<dbReference type="RefSeq" id="WP_207353214.1">
    <property type="nucleotide sequence ID" value="NZ_JAFMPY010000062.1"/>
</dbReference>
<keyword evidence="3" id="KW-1185">Reference proteome</keyword>
<name>A0ABS3JCB8_9HYPH</name>
<proteinExistence type="predicted"/>
<accession>A0ABS3JCB8</accession>
<dbReference type="Pfam" id="PF08885">
    <property type="entry name" value="GSCFA"/>
    <property type="match status" value="1"/>
</dbReference>
<dbReference type="InterPro" id="IPR014982">
    <property type="entry name" value="GSCFA"/>
</dbReference>
<protein>
    <submittedName>
        <fullName evidence="2">GSCFA domain-containing protein</fullName>
    </submittedName>
</protein>
<feature type="domain" description="GSCFA" evidence="1">
    <location>
        <begin position="41"/>
        <end position="161"/>
    </location>
</feature>
<sequence>MQSPYTDLEPHRFWRTGVASQSKYDISHIYHPKFTSLNEYRIATAGSCFAQHVARALRRAGCKVLDEEPAPNALPTDDASTYQYGVYSARYGNIYVVRQFYQLLLEAFGQWSPANAVWMKDGRYYDALRPSIEPNGFESEDELYAHRVEHLAAVRRLVASAANRYNRGEQFDV</sequence>
<reference evidence="2 3" key="1">
    <citation type="submission" date="2021-03" db="EMBL/GenBank/DDBJ databases">
        <title>Whole genome sequence of Jiella sp. MQZ13P-4.</title>
        <authorList>
            <person name="Tuo L."/>
        </authorList>
    </citation>
    <scope>NUCLEOTIDE SEQUENCE [LARGE SCALE GENOMIC DNA]</scope>
    <source>
        <strain evidence="2 3">MQZ13P-4</strain>
    </source>
</reference>